<name>A0A1C9WAJ6_9GAMM</name>
<feature type="domain" description="Amidohydrolase 3" evidence="2">
    <location>
        <begin position="74"/>
        <end position="550"/>
    </location>
</feature>
<organism evidence="3 4">
    <name type="scientific">Microbulbifer aggregans</name>
    <dbReference type="NCBI Taxonomy" id="1769779"/>
    <lineage>
        <taxon>Bacteria</taxon>
        <taxon>Pseudomonadati</taxon>
        <taxon>Pseudomonadota</taxon>
        <taxon>Gammaproteobacteria</taxon>
        <taxon>Cellvibrionales</taxon>
        <taxon>Microbulbiferaceae</taxon>
        <taxon>Microbulbifer</taxon>
    </lineage>
</organism>
<gene>
    <name evidence="3" type="primary">nfdA_4</name>
    <name evidence="3" type="ORF">AUP74_02776</name>
</gene>
<feature type="chain" id="PRO_5008895624" evidence="1">
    <location>
        <begin position="26"/>
        <end position="554"/>
    </location>
</feature>
<evidence type="ECO:0000313" key="3">
    <source>
        <dbReference type="EMBL" id="AOS98171.1"/>
    </source>
</evidence>
<dbReference type="Gene3D" id="3.10.310.70">
    <property type="match status" value="1"/>
</dbReference>
<dbReference type="InterPro" id="IPR011059">
    <property type="entry name" value="Metal-dep_hydrolase_composite"/>
</dbReference>
<dbReference type="PANTHER" id="PTHR22642:SF2">
    <property type="entry name" value="PROTEIN LONG AFTER FAR-RED 3"/>
    <property type="match status" value="1"/>
</dbReference>
<accession>A0A1C9WAJ6</accession>
<dbReference type="Proteomes" id="UP000095672">
    <property type="component" value="Chromosome"/>
</dbReference>
<keyword evidence="4" id="KW-1185">Reference proteome</keyword>
<dbReference type="GO" id="GO:0016810">
    <property type="term" value="F:hydrolase activity, acting on carbon-nitrogen (but not peptide) bonds"/>
    <property type="evidence" value="ECO:0007669"/>
    <property type="project" value="InterPro"/>
</dbReference>
<dbReference type="CDD" id="cd01300">
    <property type="entry name" value="YtcJ_like"/>
    <property type="match status" value="1"/>
</dbReference>
<dbReference type="STRING" id="1769779.AUP74_02776"/>
<evidence type="ECO:0000313" key="4">
    <source>
        <dbReference type="Proteomes" id="UP000095672"/>
    </source>
</evidence>
<sequence precursor="true">MSLPSPLKVIATALALTLSSASVLATSLIHNVNGYHTTEHSLEQFEALAFDQGKVLATGDFQALAEKFPRAKKIDGQGRTLLPGLIDAHGHVLAQGLLQSQLELRDLDWQETLAAIKKYSGQVEPGQWLQGRGWNQVIWAGKEFPERKHLDALEIDHPIWLRRIDGHAGWANSKALQLAGINRDTKAPEGGEIHRLANGDPSGILIDNAMALMERAIPAPSLQEKKAALTQAFELALSLGLTGIHDAGVDEETLEAYRQLAADEAIPLRLYPMISAAEKNLQQLLAAGHIGTPQDRLYVRSIKLYTDGALGSRGAALLAPYHDRPNEKGLLLYPESEVLSLLKLATDNNFQVNTHAIGDRANQLVLDHLYTLHDDKDQKPFRHRVEHAQVLQVADITRFTELNLIASMQPTHATSDKNMAGDRLGEARLEGAYAWRKFLDQGTRIAAGSDFPVEPVNPLFGIHAAVTRRDRKGNPQAGWRMEEAMTPAEALRAFTLDAAYASHQEAVIGNLEPGKFADFILLERNIFEIDPQKIWQVEVDETWVEGERVYQRRP</sequence>
<dbReference type="EMBL" id="CP014143">
    <property type="protein sequence ID" value="AOS98171.1"/>
    <property type="molecule type" value="Genomic_DNA"/>
</dbReference>
<proteinExistence type="predicted"/>
<dbReference type="Pfam" id="PF07969">
    <property type="entry name" value="Amidohydro_3"/>
    <property type="match status" value="1"/>
</dbReference>
<dbReference type="PANTHER" id="PTHR22642">
    <property type="entry name" value="IMIDAZOLONEPROPIONASE"/>
    <property type="match status" value="1"/>
</dbReference>
<dbReference type="KEGG" id="micc:AUP74_02776"/>
<dbReference type="RefSeq" id="WP_069948066.1">
    <property type="nucleotide sequence ID" value="NZ_CP014143.1"/>
</dbReference>
<dbReference type="OrthoDB" id="5734927at2"/>
<evidence type="ECO:0000256" key="1">
    <source>
        <dbReference type="SAM" id="SignalP"/>
    </source>
</evidence>
<feature type="signal peptide" evidence="1">
    <location>
        <begin position="1"/>
        <end position="25"/>
    </location>
</feature>
<dbReference type="InterPro" id="IPR013108">
    <property type="entry name" value="Amidohydro_3"/>
</dbReference>
<keyword evidence="1" id="KW-0732">Signal</keyword>
<protein>
    <submittedName>
        <fullName evidence="3">N-substituted formamide deformylase</fullName>
        <ecNumber evidence="3">3.5.1.91</ecNumber>
    </submittedName>
</protein>
<keyword evidence="3" id="KW-0378">Hydrolase</keyword>
<dbReference type="Gene3D" id="3.20.20.140">
    <property type="entry name" value="Metal-dependent hydrolases"/>
    <property type="match status" value="1"/>
</dbReference>
<dbReference type="InterPro" id="IPR033932">
    <property type="entry name" value="YtcJ-like"/>
</dbReference>
<dbReference type="SUPFAM" id="SSF51556">
    <property type="entry name" value="Metallo-dependent hydrolases"/>
    <property type="match status" value="1"/>
</dbReference>
<dbReference type="EC" id="3.5.1.91" evidence="3"/>
<evidence type="ECO:0000259" key="2">
    <source>
        <dbReference type="Pfam" id="PF07969"/>
    </source>
</evidence>
<dbReference type="Gene3D" id="2.30.40.10">
    <property type="entry name" value="Urease, subunit C, domain 1"/>
    <property type="match status" value="1"/>
</dbReference>
<dbReference type="AlphaFoldDB" id="A0A1C9WAJ6"/>
<dbReference type="PATRIC" id="fig|1769779.3.peg.2771"/>
<dbReference type="SUPFAM" id="SSF51338">
    <property type="entry name" value="Composite domain of metallo-dependent hydrolases"/>
    <property type="match status" value="1"/>
</dbReference>
<dbReference type="InterPro" id="IPR032466">
    <property type="entry name" value="Metal_Hydrolase"/>
</dbReference>
<reference evidence="4" key="1">
    <citation type="submission" date="2016-01" db="EMBL/GenBank/DDBJ databases">
        <title>Complete genome sequence of Microbulbifer sp. CCB-MM1, a halophile isolated from Matang Mangrove Forest, Perak.</title>
        <authorList>
            <person name="Moh T.H."/>
            <person name="Dinesh B."/>
            <person name="Lau N.-S."/>
            <person name="Go F."/>
            <person name="Alexander Chong S.-C."/>
        </authorList>
    </citation>
    <scope>NUCLEOTIDE SEQUENCE [LARGE SCALE GENOMIC DNA]</scope>
    <source>
        <strain evidence="4">CCB-MM1</strain>
    </source>
</reference>